<dbReference type="EMBL" id="JBHRYQ010000001">
    <property type="protein sequence ID" value="MFC3810305.1"/>
    <property type="molecule type" value="Genomic_DNA"/>
</dbReference>
<evidence type="ECO:0000259" key="1">
    <source>
        <dbReference type="Pfam" id="PF18962"/>
    </source>
</evidence>
<dbReference type="Pfam" id="PF18962">
    <property type="entry name" value="Por_Secre_tail"/>
    <property type="match status" value="1"/>
</dbReference>
<protein>
    <submittedName>
        <fullName evidence="2">T9SS type A sorting domain-containing protein</fullName>
    </submittedName>
</protein>
<dbReference type="RefSeq" id="WP_379836330.1">
    <property type="nucleotide sequence ID" value="NZ_JBHRYQ010000001.1"/>
</dbReference>
<dbReference type="NCBIfam" id="TIGR04183">
    <property type="entry name" value="Por_Secre_tail"/>
    <property type="match status" value="1"/>
</dbReference>
<keyword evidence="3" id="KW-1185">Reference proteome</keyword>
<gene>
    <name evidence="2" type="ORF">ACFOOI_06540</name>
</gene>
<dbReference type="InterPro" id="IPR026444">
    <property type="entry name" value="Secre_tail"/>
</dbReference>
<sequence length="191" mass="21270">MKFTNQIIVIFIVAFTTVSAVFGQVSSNKSRLNVGQNPKKASFTPPSNSIFDKANAVKNLNVDSKSSINLFYRNLLINNTSSNKTSSTSAANSSIDNSDKLFKNEKISISNIYPNPANDYAFLDYKILGNFDTGNVSFFNLLGKQIAEYEIGRTTERLKVNTSSWESGIYMYQLVIDGKKIATKKLLVRHN</sequence>
<reference evidence="3" key="1">
    <citation type="journal article" date="2019" name="Int. J. Syst. Evol. Microbiol.">
        <title>The Global Catalogue of Microorganisms (GCM) 10K type strain sequencing project: providing services to taxonomists for standard genome sequencing and annotation.</title>
        <authorList>
            <consortium name="The Broad Institute Genomics Platform"/>
            <consortium name="The Broad Institute Genome Sequencing Center for Infectious Disease"/>
            <person name="Wu L."/>
            <person name="Ma J."/>
        </authorList>
    </citation>
    <scope>NUCLEOTIDE SEQUENCE [LARGE SCALE GENOMIC DNA]</scope>
    <source>
        <strain evidence="3">CECT 7956</strain>
    </source>
</reference>
<name>A0ABV7YTJ4_9BACT</name>
<evidence type="ECO:0000313" key="3">
    <source>
        <dbReference type="Proteomes" id="UP001595616"/>
    </source>
</evidence>
<feature type="domain" description="Secretion system C-terminal sorting" evidence="1">
    <location>
        <begin position="112"/>
        <end position="188"/>
    </location>
</feature>
<accession>A0ABV7YTJ4</accession>
<organism evidence="2 3">
    <name type="scientific">Lacihabitans lacunae</name>
    <dbReference type="NCBI Taxonomy" id="1028214"/>
    <lineage>
        <taxon>Bacteria</taxon>
        <taxon>Pseudomonadati</taxon>
        <taxon>Bacteroidota</taxon>
        <taxon>Cytophagia</taxon>
        <taxon>Cytophagales</taxon>
        <taxon>Leadbetterellaceae</taxon>
        <taxon>Lacihabitans</taxon>
    </lineage>
</organism>
<dbReference type="Proteomes" id="UP001595616">
    <property type="component" value="Unassembled WGS sequence"/>
</dbReference>
<proteinExistence type="predicted"/>
<evidence type="ECO:0000313" key="2">
    <source>
        <dbReference type="EMBL" id="MFC3810305.1"/>
    </source>
</evidence>
<comment type="caution">
    <text evidence="2">The sequence shown here is derived from an EMBL/GenBank/DDBJ whole genome shotgun (WGS) entry which is preliminary data.</text>
</comment>